<evidence type="ECO:0008006" key="4">
    <source>
        <dbReference type="Google" id="ProtNLM"/>
    </source>
</evidence>
<evidence type="ECO:0000256" key="1">
    <source>
        <dbReference type="SAM" id="SignalP"/>
    </source>
</evidence>
<evidence type="ECO:0000313" key="2">
    <source>
        <dbReference type="EMBL" id="CAG8954706.1"/>
    </source>
</evidence>
<dbReference type="AlphaFoldDB" id="A0A9N9KX66"/>
<protein>
    <recommendedName>
        <fullName evidence="4">RxLR effector protein</fullName>
    </recommendedName>
</protein>
<name>A0A9N9KX66_9HELO</name>
<accession>A0A9N9KX66</accession>
<sequence length="244" mass="26929">MHFFTLPIWIAILSTAATLPTQPNAHLAQIAARNVAENANGNAVSIATPSVLLRRTLWPGRPDFLGGNRLAYKEAQMDKKRKAYVDADRSANENYDVIETSAAHREDKANTKWAEYLAAQRKFQKAQEKAAKKATNKPKGKESEVLSRRLVWPGFLGGGRTVAYREAEAAKKAAAYEASQKKVSEAYGAWRKASDKDKEVKLNTVIDLEHGANKLFQKKLAATKKLQKAHEKAAKKAAKSKGKS</sequence>
<keyword evidence="1" id="KW-0732">Signal</keyword>
<dbReference type="Proteomes" id="UP000696280">
    <property type="component" value="Unassembled WGS sequence"/>
</dbReference>
<proteinExistence type="predicted"/>
<evidence type="ECO:0000313" key="3">
    <source>
        <dbReference type="Proteomes" id="UP000696280"/>
    </source>
</evidence>
<gene>
    <name evidence="2" type="ORF">HYFRA_00004629</name>
</gene>
<feature type="chain" id="PRO_5040272970" description="RxLR effector protein" evidence="1">
    <location>
        <begin position="17"/>
        <end position="244"/>
    </location>
</feature>
<keyword evidence="3" id="KW-1185">Reference proteome</keyword>
<feature type="signal peptide" evidence="1">
    <location>
        <begin position="1"/>
        <end position="16"/>
    </location>
</feature>
<organism evidence="2 3">
    <name type="scientific">Hymenoscyphus fraxineus</name>
    <dbReference type="NCBI Taxonomy" id="746836"/>
    <lineage>
        <taxon>Eukaryota</taxon>
        <taxon>Fungi</taxon>
        <taxon>Dikarya</taxon>
        <taxon>Ascomycota</taxon>
        <taxon>Pezizomycotina</taxon>
        <taxon>Leotiomycetes</taxon>
        <taxon>Helotiales</taxon>
        <taxon>Helotiaceae</taxon>
        <taxon>Hymenoscyphus</taxon>
    </lineage>
</organism>
<reference evidence="2" key="1">
    <citation type="submission" date="2021-07" db="EMBL/GenBank/DDBJ databases">
        <authorList>
            <person name="Durling M."/>
        </authorList>
    </citation>
    <scope>NUCLEOTIDE SEQUENCE</scope>
</reference>
<dbReference type="OrthoDB" id="10521586at2759"/>
<dbReference type="EMBL" id="CAJVRL010000057">
    <property type="protein sequence ID" value="CAG8954706.1"/>
    <property type="molecule type" value="Genomic_DNA"/>
</dbReference>
<comment type="caution">
    <text evidence="2">The sequence shown here is derived from an EMBL/GenBank/DDBJ whole genome shotgun (WGS) entry which is preliminary data.</text>
</comment>